<reference evidence="2" key="2">
    <citation type="submission" date="2018-08" db="UniProtKB">
        <authorList>
            <consortium name="EnsemblPlants"/>
        </authorList>
    </citation>
    <scope>IDENTIFICATION</scope>
    <source>
        <strain evidence="2">Yugu1</strain>
    </source>
</reference>
<keyword evidence="3" id="KW-1185">Reference proteome</keyword>
<feature type="compositionally biased region" description="Basic and acidic residues" evidence="1">
    <location>
        <begin position="1"/>
        <end position="15"/>
    </location>
</feature>
<dbReference type="Proteomes" id="UP000004995">
    <property type="component" value="Unassembled WGS sequence"/>
</dbReference>
<organism evidence="2 3">
    <name type="scientific">Setaria italica</name>
    <name type="common">Foxtail millet</name>
    <name type="synonym">Panicum italicum</name>
    <dbReference type="NCBI Taxonomy" id="4555"/>
    <lineage>
        <taxon>Eukaryota</taxon>
        <taxon>Viridiplantae</taxon>
        <taxon>Streptophyta</taxon>
        <taxon>Embryophyta</taxon>
        <taxon>Tracheophyta</taxon>
        <taxon>Spermatophyta</taxon>
        <taxon>Magnoliopsida</taxon>
        <taxon>Liliopsida</taxon>
        <taxon>Poales</taxon>
        <taxon>Poaceae</taxon>
        <taxon>PACMAD clade</taxon>
        <taxon>Panicoideae</taxon>
        <taxon>Panicodae</taxon>
        <taxon>Paniceae</taxon>
        <taxon>Cenchrinae</taxon>
        <taxon>Setaria</taxon>
    </lineage>
</organism>
<reference evidence="3" key="1">
    <citation type="journal article" date="2012" name="Nat. Biotechnol.">
        <title>Reference genome sequence of the model plant Setaria.</title>
        <authorList>
            <person name="Bennetzen J.L."/>
            <person name="Schmutz J."/>
            <person name="Wang H."/>
            <person name="Percifield R."/>
            <person name="Hawkins J."/>
            <person name="Pontaroli A.C."/>
            <person name="Estep M."/>
            <person name="Feng L."/>
            <person name="Vaughn J.N."/>
            <person name="Grimwood J."/>
            <person name="Jenkins J."/>
            <person name="Barry K."/>
            <person name="Lindquist E."/>
            <person name="Hellsten U."/>
            <person name="Deshpande S."/>
            <person name="Wang X."/>
            <person name="Wu X."/>
            <person name="Mitros T."/>
            <person name="Triplett J."/>
            <person name="Yang X."/>
            <person name="Ye C.Y."/>
            <person name="Mauro-Herrera M."/>
            <person name="Wang L."/>
            <person name="Li P."/>
            <person name="Sharma M."/>
            <person name="Sharma R."/>
            <person name="Ronald P.C."/>
            <person name="Panaud O."/>
            <person name="Kellogg E.A."/>
            <person name="Brutnell T.P."/>
            <person name="Doust A.N."/>
            <person name="Tuskan G.A."/>
            <person name="Rokhsar D."/>
            <person name="Devos K.M."/>
        </authorList>
    </citation>
    <scope>NUCLEOTIDE SEQUENCE [LARGE SCALE GENOMIC DNA]</scope>
    <source>
        <strain evidence="3">cv. Yugu1</strain>
    </source>
</reference>
<dbReference type="EnsemblPlants" id="KQL25648">
    <property type="protein sequence ID" value="KQL25648"/>
    <property type="gene ID" value="SETIT_031780mg"/>
</dbReference>
<dbReference type="HOGENOM" id="CLU_2871872_0_0_1"/>
<evidence type="ECO:0000313" key="3">
    <source>
        <dbReference type="Proteomes" id="UP000004995"/>
    </source>
</evidence>
<dbReference type="Gramene" id="KQL25648">
    <property type="protein sequence ID" value="KQL25648"/>
    <property type="gene ID" value="SETIT_031780mg"/>
</dbReference>
<name>K3ZYU8_SETIT</name>
<dbReference type="AlphaFoldDB" id="K3ZYU8"/>
<protein>
    <submittedName>
        <fullName evidence="2">Uncharacterized protein</fullName>
    </submittedName>
</protein>
<accession>K3ZYU8</accession>
<evidence type="ECO:0000256" key="1">
    <source>
        <dbReference type="SAM" id="MobiDB-lite"/>
    </source>
</evidence>
<evidence type="ECO:0000313" key="2">
    <source>
        <dbReference type="EnsemblPlants" id="KQL25648"/>
    </source>
</evidence>
<feature type="region of interest" description="Disordered" evidence="1">
    <location>
        <begin position="1"/>
        <end position="20"/>
    </location>
</feature>
<sequence length="64" mass="7519">MHRWRLTQETHDRIGRGNKMHAHRFTAGEVPSCRATSIRSHLRPKMLKHTSIAISQQRLHAREP</sequence>
<dbReference type="EMBL" id="AGNK02001238">
    <property type="status" value="NOT_ANNOTATED_CDS"/>
    <property type="molecule type" value="Genomic_DNA"/>
</dbReference>
<proteinExistence type="predicted"/>
<dbReference type="InParanoid" id="K3ZYU8"/>